<evidence type="ECO:0000259" key="3">
    <source>
        <dbReference type="PROSITE" id="PS50263"/>
    </source>
</evidence>
<dbReference type="InterPro" id="IPR001110">
    <property type="entry name" value="UPF0012_CS"/>
</dbReference>
<dbReference type="PANTHER" id="PTHR43674:SF16">
    <property type="entry name" value="CARBON-NITROGEN FAMILY, PUTATIVE (AFU_ORTHOLOGUE AFUA_5G02350)-RELATED"/>
    <property type="match status" value="1"/>
</dbReference>
<protein>
    <recommendedName>
        <fullName evidence="3">CN hydrolase domain-containing protein</fullName>
    </recommendedName>
</protein>
<dbReference type="SUPFAM" id="SSF56317">
    <property type="entry name" value="Carbon-nitrogen hydrolase"/>
    <property type="match status" value="1"/>
</dbReference>
<dbReference type="Gene3D" id="3.60.110.10">
    <property type="entry name" value="Carbon-nitrogen hydrolase"/>
    <property type="match status" value="1"/>
</dbReference>
<reference evidence="5" key="1">
    <citation type="journal article" date="2017" name="Appl. Environ. Microbiol.">
        <title>Genomic analysis of Calderihabitans maritimus KKC1, a thermophilic hydrogenogenic carboxydotrophic bacterium isolated from marine sediment.</title>
        <authorList>
            <person name="Omae K."/>
            <person name="Yoneda Y."/>
            <person name="Fukuyama Y."/>
            <person name="Yoshida T."/>
            <person name="Sako Y."/>
        </authorList>
    </citation>
    <scope>NUCLEOTIDE SEQUENCE [LARGE SCALE GENOMIC DNA]</scope>
    <source>
        <strain evidence="5">KKC1</strain>
    </source>
</reference>
<dbReference type="EMBL" id="BDGJ01000059">
    <property type="protein sequence ID" value="GAW92159.1"/>
    <property type="molecule type" value="Genomic_DNA"/>
</dbReference>
<name>A0A1Z5HRK5_9FIRM</name>
<dbReference type="AlphaFoldDB" id="A0A1Z5HRK5"/>
<gene>
    <name evidence="4" type="ORF">KKC1_13180</name>
</gene>
<comment type="caution">
    <text evidence="4">The sequence shown here is derived from an EMBL/GenBank/DDBJ whole genome shotgun (WGS) entry which is preliminary data.</text>
</comment>
<dbReference type="PROSITE" id="PS50263">
    <property type="entry name" value="CN_HYDROLASE"/>
    <property type="match status" value="1"/>
</dbReference>
<dbReference type="InterPro" id="IPR050345">
    <property type="entry name" value="Aliph_Amidase/BUP"/>
</dbReference>
<dbReference type="GO" id="GO:0016811">
    <property type="term" value="F:hydrolase activity, acting on carbon-nitrogen (but not peptide) bonds, in linear amides"/>
    <property type="evidence" value="ECO:0007669"/>
    <property type="project" value="TreeGrafter"/>
</dbReference>
<sequence length="303" mass="33313">MKKWGEFMREQISVALVQFAPHEFTAKEKNVSYMVDQIIALGKQGIDLIVFPELSVSGFFRHEPGGKLAYWEKGAEDLDGESSHRIITAAKEVGVYVVFGLAERLARPVEMYNTAVLVGPGGIVGAARKMHLPLYEKFYFTSGRLGTVLHTPLGQIGLAICYDMYFPEAIRILAVNGAEIIIAISSMWKGGDKGGVGLIGSKERIFDITPVCRAMENQVYFLSCNGCGRHDMGPMLGVWERLGNSKVVDPLGNILAVADCNRESVITAVLTREVLIKGRSAFGFLADRIPELYSDLIYSQVSK</sequence>
<keyword evidence="5" id="KW-1185">Reference proteome</keyword>
<feature type="domain" description="CN hydrolase" evidence="3">
    <location>
        <begin position="12"/>
        <end position="276"/>
    </location>
</feature>
<evidence type="ECO:0000313" key="5">
    <source>
        <dbReference type="Proteomes" id="UP000197032"/>
    </source>
</evidence>
<evidence type="ECO:0000313" key="4">
    <source>
        <dbReference type="EMBL" id="GAW92159.1"/>
    </source>
</evidence>
<dbReference type="Proteomes" id="UP000197032">
    <property type="component" value="Unassembled WGS sequence"/>
</dbReference>
<evidence type="ECO:0000256" key="2">
    <source>
        <dbReference type="ARBA" id="ARBA00022801"/>
    </source>
</evidence>
<accession>A0A1Z5HRK5</accession>
<comment type="similarity">
    <text evidence="1">Belongs to the carbon-nitrogen hydrolase superfamily. NIT1/NIT2 family.</text>
</comment>
<dbReference type="CDD" id="cd07197">
    <property type="entry name" value="nitrilase"/>
    <property type="match status" value="1"/>
</dbReference>
<dbReference type="PANTHER" id="PTHR43674">
    <property type="entry name" value="NITRILASE C965.09-RELATED"/>
    <property type="match status" value="1"/>
</dbReference>
<keyword evidence="2" id="KW-0378">Hydrolase</keyword>
<proteinExistence type="inferred from homology"/>
<dbReference type="InterPro" id="IPR003010">
    <property type="entry name" value="C-N_Hydrolase"/>
</dbReference>
<dbReference type="PROSITE" id="PS01227">
    <property type="entry name" value="UPF0012"/>
    <property type="match status" value="1"/>
</dbReference>
<organism evidence="4 5">
    <name type="scientific">Calderihabitans maritimus</name>
    <dbReference type="NCBI Taxonomy" id="1246530"/>
    <lineage>
        <taxon>Bacteria</taxon>
        <taxon>Bacillati</taxon>
        <taxon>Bacillota</taxon>
        <taxon>Clostridia</taxon>
        <taxon>Neomoorellales</taxon>
        <taxon>Calderihabitantaceae</taxon>
        <taxon>Calderihabitans</taxon>
    </lineage>
</organism>
<dbReference type="InterPro" id="IPR036526">
    <property type="entry name" value="C-N_Hydrolase_sf"/>
</dbReference>
<dbReference type="Pfam" id="PF00795">
    <property type="entry name" value="CN_hydrolase"/>
    <property type="match status" value="1"/>
</dbReference>
<evidence type="ECO:0000256" key="1">
    <source>
        <dbReference type="ARBA" id="ARBA00010613"/>
    </source>
</evidence>